<dbReference type="EMBL" id="CAJNOW010000737">
    <property type="protein sequence ID" value="CAF1290398.1"/>
    <property type="molecule type" value="Genomic_DNA"/>
</dbReference>
<feature type="non-terminal residue" evidence="2">
    <location>
        <position position="1"/>
    </location>
</feature>
<dbReference type="Proteomes" id="UP000681967">
    <property type="component" value="Unassembled WGS sequence"/>
</dbReference>
<proteinExistence type="predicted"/>
<accession>A0A815CVZ1</accession>
<name>A0A815CVZ1_9BILA</name>
<protein>
    <submittedName>
        <fullName evidence="2">Uncharacterized protein</fullName>
    </submittedName>
</protein>
<feature type="compositionally biased region" description="Polar residues" evidence="1">
    <location>
        <begin position="26"/>
        <end position="39"/>
    </location>
</feature>
<dbReference type="Proteomes" id="UP000681720">
    <property type="component" value="Unassembled WGS sequence"/>
</dbReference>
<evidence type="ECO:0000313" key="3">
    <source>
        <dbReference type="EMBL" id="CAF5154825.1"/>
    </source>
</evidence>
<dbReference type="EMBL" id="CAJOBH010260552">
    <property type="protein sequence ID" value="CAF5154825.1"/>
    <property type="molecule type" value="Genomic_DNA"/>
</dbReference>
<dbReference type="EMBL" id="CAJOBJ010365674">
    <property type="protein sequence ID" value="CAF5220877.1"/>
    <property type="molecule type" value="Genomic_DNA"/>
</dbReference>
<dbReference type="AlphaFoldDB" id="A0A815CVZ1"/>
<evidence type="ECO:0000313" key="5">
    <source>
        <dbReference type="Proteomes" id="UP000663834"/>
    </source>
</evidence>
<organism evidence="2 5">
    <name type="scientific">Rotaria magnacalcarata</name>
    <dbReference type="NCBI Taxonomy" id="392030"/>
    <lineage>
        <taxon>Eukaryota</taxon>
        <taxon>Metazoa</taxon>
        <taxon>Spiralia</taxon>
        <taxon>Gnathifera</taxon>
        <taxon>Rotifera</taxon>
        <taxon>Eurotatoria</taxon>
        <taxon>Bdelloidea</taxon>
        <taxon>Philodinida</taxon>
        <taxon>Philodinidae</taxon>
        <taxon>Rotaria</taxon>
    </lineage>
</organism>
<reference evidence="2" key="1">
    <citation type="submission" date="2021-02" db="EMBL/GenBank/DDBJ databases">
        <authorList>
            <person name="Nowell W R."/>
        </authorList>
    </citation>
    <scope>NUCLEOTIDE SEQUENCE</scope>
</reference>
<comment type="caution">
    <text evidence="2">The sequence shown here is derived from an EMBL/GenBank/DDBJ whole genome shotgun (WGS) entry which is preliminary data.</text>
</comment>
<dbReference type="Proteomes" id="UP000663834">
    <property type="component" value="Unassembled WGS sequence"/>
</dbReference>
<evidence type="ECO:0000313" key="2">
    <source>
        <dbReference type="EMBL" id="CAF1290398.1"/>
    </source>
</evidence>
<gene>
    <name evidence="3" type="ORF">BYL167_LOCUS73148</name>
    <name evidence="4" type="ORF">GIL414_LOCUS84249</name>
    <name evidence="2" type="ORF">KQP761_LOCUS4246</name>
</gene>
<sequence>GFRFFREKEEEEEERERGGPKGHPSQCENNIQQLDSVNF</sequence>
<evidence type="ECO:0000313" key="4">
    <source>
        <dbReference type="EMBL" id="CAF5220877.1"/>
    </source>
</evidence>
<feature type="region of interest" description="Disordered" evidence="1">
    <location>
        <begin position="1"/>
        <end position="39"/>
    </location>
</feature>
<evidence type="ECO:0000256" key="1">
    <source>
        <dbReference type="SAM" id="MobiDB-lite"/>
    </source>
</evidence>